<dbReference type="KEGG" id="lbc:LACBIDRAFT_331168"/>
<keyword evidence="2" id="KW-1185">Reference proteome</keyword>
<gene>
    <name evidence="1" type="ORF">LACBIDRAFT_331168</name>
</gene>
<accession>B0DNN3</accession>
<dbReference type="AlphaFoldDB" id="B0DNN3"/>
<dbReference type="OrthoDB" id="3145038at2759"/>
<organism evidence="2">
    <name type="scientific">Laccaria bicolor (strain S238N-H82 / ATCC MYA-4686)</name>
    <name type="common">Bicoloured deceiver</name>
    <name type="synonym">Laccaria laccata var. bicolor</name>
    <dbReference type="NCBI Taxonomy" id="486041"/>
    <lineage>
        <taxon>Eukaryota</taxon>
        <taxon>Fungi</taxon>
        <taxon>Dikarya</taxon>
        <taxon>Basidiomycota</taxon>
        <taxon>Agaricomycotina</taxon>
        <taxon>Agaricomycetes</taxon>
        <taxon>Agaricomycetidae</taxon>
        <taxon>Agaricales</taxon>
        <taxon>Agaricineae</taxon>
        <taxon>Hydnangiaceae</taxon>
        <taxon>Laccaria</taxon>
    </lineage>
</organism>
<evidence type="ECO:0000313" key="1">
    <source>
        <dbReference type="EMBL" id="EDR03752.1"/>
    </source>
</evidence>
<sequence>MDVGLDLSSESLTLTGVGKLLLKGSLDLLIHIQLFLDPVDILALRSTCKHLWDATRSRTVWMNAVRNVSVAQGAFLPSFPLQEMSLDDLEHAALSPRRLWALIGKADVMKPFLIRVFTPRTSRGAEPVSIDGARLVPGGRFLLTSTNNGGLSLWDIGYNAGTHMKIFPIATLAGSSATSSSSVANVGCTPDSSGLYIFMKSRLVNGHAQVSCYEIYPISEAPNFSQLGTLSARGPLKRTDISKDYFIGTTVQPSTLIIWRYTKRELGVSWDVDSVYDLWVLGDTVITFHEYHFSLWTIPELQPLADGYAPVITQESKWVFAYAVEQEGGPSLGLPNSWVPEHARNQFGIYHDETPAMALYRVKSIYANQDPDLPDILPVRSGSMQLSNSLGLGASYLSPLHVTGDGFLQTWKTSNHISVDIMTKPSPANPTYSSATSNIWKDPRNIEGLEFGYEFCPVTGRLIVHVKGSDTGGDNEVRIMDFIPPRSFSRIQT</sequence>
<dbReference type="EMBL" id="DS547122">
    <property type="protein sequence ID" value="EDR03752.1"/>
    <property type="molecule type" value="Genomic_DNA"/>
</dbReference>
<dbReference type="RefSeq" id="XP_001885605.1">
    <property type="nucleotide sequence ID" value="XM_001885570.1"/>
</dbReference>
<dbReference type="InParanoid" id="B0DNN3"/>
<name>B0DNN3_LACBS</name>
<dbReference type="SUPFAM" id="SSF81383">
    <property type="entry name" value="F-box domain"/>
    <property type="match status" value="1"/>
</dbReference>
<evidence type="ECO:0000313" key="2">
    <source>
        <dbReference type="Proteomes" id="UP000001194"/>
    </source>
</evidence>
<dbReference type="HOGENOM" id="CLU_033171_0_0_1"/>
<dbReference type="Proteomes" id="UP000001194">
    <property type="component" value="Unassembled WGS sequence"/>
</dbReference>
<dbReference type="InterPro" id="IPR036047">
    <property type="entry name" value="F-box-like_dom_sf"/>
</dbReference>
<proteinExistence type="predicted"/>
<dbReference type="GeneID" id="6081165"/>
<reference evidence="1 2" key="1">
    <citation type="journal article" date="2008" name="Nature">
        <title>The genome of Laccaria bicolor provides insights into mycorrhizal symbiosis.</title>
        <authorList>
            <person name="Martin F."/>
            <person name="Aerts A."/>
            <person name="Ahren D."/>
            <person name="Brun A."/>
            <person name="Danchin E.G.J."/>
            <person name="Duchaussoy F."/>
            <person name="Gibon J."/>
            <person name="Kohler A."/>
            <person name="Lindquist E."/>
            <person name="Pereda V."/>
            <person name="Salamov A."/>
            <person name="Shapiro H.J."/>
            <person name="Wuyts J."/>
            <person name="Blaudez D."/>
            <person name="Buee M."/>
            <person name="Brokstein P."/>
            <person name="Canbaeck B."/>
            <person name="Cohen D."/>
            <person name="Courty P.E."/>
            <person name="Coutinho P.M."/>
            <person name="Delaruelle C."/>
            <person name="Detter J.C."/>
            <person name="Deveau A."/>
            <person name="DiFazio S."/>
            <person name="Duplessis S."/>
            <person name="Fraissinet-Tachet L."/>
            <person name="Lucic E."/>
            <person name="Frey-Klett P."/>
            <person name="Fourrey C."/>
            <person name="Feussner I."/>
            <person name="Gay G."/>
            <person name="Grimwood J."/>
            <person name="Hoegger P.J."/>
            <person name="Jain P."/>
            <person name="Kilaru S."/>
            <person name="Labbe J."/>
            <person name="Lin Y.C."/>
            <person name="Legue V."/>
            <person name="Le Tacon F."/>
            <person name="Marmeisse R."/>
            <person name="Melayah D."/>
            <person name="Montanini B."/>
            <person name="Muratet M."/>
            <person name="Nehls U."/>
            <person name="Niculita-Hirzel H."/>
            <person name="Oudot-Le Secq M.P."/>
            <person name="Peter M."/>
            <person name="Quesneville H."/>
            <person name="Rajashekar B."/>
            <person name="Reich M."/>
            <person name="Rouhier N."/>
            <person name="Schmutz J."/>
            <person name="Yin T."/>
            <person name="Chalot M."/>
            <person name="Henrissat B."/>
            <person name="Kuees U."/>
            <person name="Lucas S."/>
            <person name="Van de Peer Y."/>
            <person name="Podila G.K."/>
            <person name="Polle A."/>
            <person name="Pukkila P.J."/>
            <person name="Richardson P.M."/>
            <person name="Rouze P."/>
            <person name="Sanders I.R."/>
            <person name="Stajich J.E."/>
            <person name="Tunlid A."/>
            <person name="Tuskan G."/>
            <person name="Grigoriev I.V."/>
        </authorList>
    </citation>
    <scope>NUCLEOTIDE SEQUENCE [LARGE SCALE GENOMIC DNA]</scope>
    <source>
        <strain evidence="2">S238N-H82 / ATCC MYA-4686</strain>
    </source>
</reference>
<protein>
    <submittedName>
        <fullName evidence="1">Predicted protein</fullName>
    </submittedName>
</protein>